<dbReference type="InterPro" id="IPR023210">
    <property type="entry name" value="NADP_OxRdtase_dom"/>
</dbReference>
<dbReference type="InterPro" id="IPR036812">
    <property type="entry name" value="NAD(P)_OxRdtase_dom_sf"/>
</dbReference>
<evidence type="ECO:0000259" key="4">
    <source>
        <dbReference type="Pfam" id="PF00248"/>
    </source>
</evidence>
<gene>
    <name evidence="5" type="ORF">EVEC_LOCUS9677</name>
</gene>
<dbReference type="STRING" id="51028.A0A0N4VHN3"/>
<dbReference type="AlphaFoldDB" id="A0A0N4VHN3"/>
<evidence type="ECO:0000313" key="7">
    <source>
        <dbReference type="WBParaSite" id="EVEC_0001033401-mRNA-1"/>
    </source>
</evidence>
<dbReference type="InterPro" id="IPR020471">
    <property type="entry name" value="AKR"/>
</dbReference>
<feature type="binding site" evidence="2">
    <location>
        <position position="114"/>
    </location>
    <ligand>
        <name>substrate</name>
    </ligand>
</feature>
<dbReference type="PROSITE" id="PS00063">
    <property type="entry name" value="ALDOKETO_REDUCTASE_3"/>
    <property type="match status" value="1"/>
</dbReference>
<feature type="domain" description="NADP-dependent oxidoreductase" evidence="4">
    <location>
        <begin position="20"/>
        <end position="274"/>
    </location>
</feature>
<dbReference type="OrthoDB" id="416253at2759"/>
<dbReference type="GO" id="GO:0016491">
    <property type="term" value="F:oxidoreductase activity"/>
    <property type="evidence" value="ECO:0007669"/>
    <property type="project" value="InterPro"/>
</dbReference>
<dbReference type="InterPro" id="IPR018170">
    <property type="entry name" value="Aldo/ket_reductase_CS"/>
</dbReference>
<feature type="active site" description="Proton donor" evidence="1">
    <location>
        <position position="52"/>
    </location>
</feature>
<feature type="site" description="Lowers pKa of active site Tyr" evidence="3">
    <location>
        <position position="81"/>
    </location>
</feature>
<evidence type="ECO:0000256" key="2">
    <source>
        <dbReference type="PIRSR" id="PIRSR000097-2"/>
    </source>
</evidence>
<dbReference type="PIRSF" id="PIRSF000097">
    <property type="entry name" value="AKR"/>
    <property type="match status" value="1"/>
</dbReference>
<reference evidence="7" key="1">
    <citation type="submission" date="2017-02" db="UniProtKB">
        <authorList>
            <consortium name="WormBaseParasite"/>
        </authorList>
    </citation>
    <scope>IDENTIFICATION</scope>
</reference>
<organism evidence="7">
    <name type="scientific">Enterobius vermicularis</name>
    <name type="common">Human pinworm</name>
    <dbReference type="NCBI Taxonomy" id="51028"/>
    <lineage>
        <taxon>Eukaryota</taxon>
        <taxon>Metazoa</taxon>
        <taxon>Ecdysozoa</taxon>
        <taxon>Nematoda</taxon>
        <taxon>Chromadorea</taxon>
        <taxon>Rhabditida</taxon>
        <taxon>Spirurina</taxon>
        <taxon>Oxyuridomorpha</taxon>
        <taxon>Oxyuroidea</taxon>
        <taxon>Oxyuridae</taxon>
        <taxon>Enterobius</taxon>
    </lineage>
</organism>
<dbReference type="EMBL" id="UXUI01010221">
    <property type="protein sequence ID" value="VDD94926.1"/>
    <property type="molecule type" value="Genomic_DNA"/>
</dbReference>
<sequence length="287" mass="32817">MVVRGPVVKLSNGAEMPLVGLGTWLSEPDVVKNAVRHALDNGYRLIDTAELYKNEAEIGEALAEYLKDGKVKREEIFVTTKLWCTHFAPNEMEPALRESLKKLQLDYVDLYLAHMPGAFNGMEELYKKGLTKAIGVSNFSAQQVERVVKAATVPVHNLQVECHLYFPQFELHETCKRHNISFTAYAPIGSPGRDKFRLPTGEAIPWKPAKNPMEDPLVTKMASEHQKTPAQILLRYLLQRDIAIIPKSVNEKRIKENFDIFDFKLSDDEMKELNTQEHHQRIFFQDL</sequence>
<evidence type="ECO:0000313" key="5">
    <source>
        <dbReference type="EMBL" id="VDD94926.1"/>
    </source>
</evidence>
<evidence type="ECO:0000256" key="3">
    <source>
        <dbReference type="PIRSR" id="PIRSR000097-3"/>
    </source>
</evidence>
<evidence type="ECO:0000313" key="6">
    <source>
        <dbReference type="Proteomes" id="UP000274131"/>
    </source>
</evidence>
<dbReference type="Pfam" id="PF00248">
    <property type="entry name" value="Aldo_ket_red"/>
    <property type="match status" value="1"/>
</dbReference>
<dbReference type="WBParaSite" id="EVEC_0001033401-mRNA-1">
    <property type="protein sequence ID" value="EVEC_0001033401-mRNA-1"/>
    <property type="gene ID" value="EVEC_0001033401"/>
</dbReference>
<dbReference type="PANTHER" id="PTHR11732">
    <property type="entry name" value="ALDO/KETO REDUCTASE"/>
    <property type="match status" value="1"/>
</dbReference>
<dbReference type="SUPFAM" id="SSF51430">
    <property type="entry name" value="NAD(P)-linked oxidoreductase"/>
    <property type="match status" value="1"/>
</dbReference>
<dbReference type="Gene3D" id="3.20.20.100">
    <property type="entry name" value="NADP-dependent oxidoreductase domain"/>
    <property type="match status" value="1"/>
</dbReference>
<keyword evidence="6" id="KW-1185">Reference proteome</keyword>
<dbReference type="Proteomes" id="UP000274131">
    <property type="component" value="Unassembled WGS sequence"/>
</dbReference>
<proteinExistence type="predicted"/>
<dbReference type="PROSITE" id="PS00062">
    <property type="entry name" value="ALDOKETO_REDUCTASE_2"/>
    <property type="match status" value="1"/>
</dbReference>
<name>A0A0N4VHN3_ENTVE</name>
<dbReference type="PRINTS" id="PR00069">
    <property type="entry name" value="ALDKETRDTASE"/>
</dbReference>
<accession>A0A0N4VHN3</accession>
<protein>
    <submittedName>
        <fullName evidence="7">Aldo_ket_red domain-containing protein</fullName>
    </submittedName>
</protein>
<dbReference type="FunFam" id="3.20.20.100:FF:000029">
    <property type="entry name" value="Aldo-keto reductase"/>
    <property type="match status" value="1"/>
</dbReference>
<evidence type="ECO:0000256" key="1">
    <source>
        <dbReference type="PIRSR" id="PIRSR000097-1"/>
    </source>
</evidence>
<dbReference type="PROSITE" id="PS00798">
    <property type="entry name" value="ALDOKETO_REDUCTASE_1"/>
    <property type="match status" value="1"/>
</dbReference>
<reference evidence="5 6" key="2">
    <citation type="submission" date="2018-10" db="EMBL/GenBank/DDBJ databases">
        <authorList>
            <consortium name="Pathogen Informatics"/>
        </authorList>
    </citation>
    <scope>NUCLEOTIDE SEQUENCE [LARGE SCALE GENOMIC DNA]</scope>
</reference>